<gene>
    <name evidence="1" type="ORF">GMARGA_LOCUS17869</name>
</gene>
<evidence type="ECO:0000313" key="1">
    <source>
        <dbReference type="EMBL" id="CAG8764523.1"/>
    </source>
</evidence>
<accession>A0ABN7VGC9</accession>
<keyword evidence="2" id="KW-1185">Reference proteome</keyword>
<sequence>MEVELVLYLSTTIVVEPTLEISVNATAQKKIADEIENLEERYNIYIARMILNNYLLSCWTNSIATKVYRHPAWVAVAGVLHTDTQEHSNGHYCLVSVKYARLFASIFANMSIVISQDDKAKIGLGTACDLYMPQWPTGTSSYTHMQNLKSLMLDSQFNDILKFNEQIKPVWILIVDSGPDENFRYLKNIKSKYNPVKREIVILSEKLAGITLPINHFGKHSCNLIFGKYVYIQYVDTFTNPFGNLQFESTEKEKTEEIKR</sequence>
<dbReference type="PANTHER" id="PTHR46954">
    <property type="entry name" value="C2H2-TYPE DOMAIN-CONTAINING PROTEIN"/>
    <property type="match status" value="1"/>
</dbReference>
<evidence type="ECO:0000313" key="2">
    <source>
        <dbReference type="Proteomes" id="UP000789901"/>
    </source>
</evidence>
<protein>
    <submittedName>
        <fullName evidence="1">12007_t:CDS:1</fullName>
    </submittedName>
</protein>
<reference evidence="1 2" key="1">
    <citation type="submission" date="2021-06" db="EMBL/GenBank/DDBJ databases">
        <authorList>
            <person name="Kallberg Y."/>
            <person name="Tangrot J."/>
            <person name="Rosling A."/>
        </authorList>
    </citation>
    <scope>NUCLEOTIDE SEQUENCE [LARGE SCALE GENOMIC DNA]</scope>
    <source>
        <strain evidence="1 2">120-4 pot B 10/14</strain>
    </source>
</reference>
<dbReference type="EMBL" id="CAJVQB010013792">
    <property type="protein sequence ID" value="CAG8764523.1"/>
    <property type="molecule type" value="Genomic_DNA"/>
</dbReference>
<dbReference type="PANTHER" id="PTHR46954:SF1">
    <property type="entry name" value="C2H2-TYPE DOMAIN-CONTAINING PROTEIN"/>
    <property type="match status" value="1"/>
</dbReference>
<dbReference type="Proteomes" id="UP000789901">
    <property type="component" value="Unassembled WGS sequence"/>
</dbReference>
<proteinExistence type="predicted"/>
<comment type="caution">
    <text evidence="1">The sequence shown here is derived from an EMBL/GenBank/DDBJ whole genome shotgun (WGS) entry which is preliminary data.</text>
</comment>
<organism evidence="1 2">
    <name type="scientific">Gigaspora margarita</name>
    <dbReference type="NCBI Taxonomy" id="4874"/>
    <lineage>
        <taxon>Eukaryota</taxon>
        <taxon>Fungi</taxon>
        <taxon>Fungi incertae sedis</taxon>
        <taxon>Mucoromycota</taxon>
        <taxon>Glomeromycotina</taxon>
        <taxon>Glomeromycetes</taxon>
        <taxon>Diversisporales</taxon>
        <taxon>Gigasporaceae</taxon>
        <taxon>Gigaspora</taxon>
    </lineage>
</organism>
<name>A0ABN7VGC9_GIGMA</name>